<feature type="compositionally biased region" description="Basic and acidic residues" evidence="1">
    <location>
        <begin position="116"/>
        <end position="132"/>
    </location>
</feature>
<dbReference type="Proteomes" id="UP000735302">
    <property type="component" value="Unassembled WGS sequence"/>
</dbReference>
<evidence type="ECO:0000313" key="3">
    <source>
        <dbReference type="Proteomes" id="UP000735302"/>
    </source>
</evidence>
<evidence type="ECO:0000313" key="2">
    <source>
        <dbReference type="EMBL" id="GFN96355.1"/>
    </source>
</evidence>
<protein>
    <submittedName>
        <fullName evidence="2">Uncharacterized protein</fullName>
    </submittedName>
</protein>
<feature type="region of interest" description="Disordered" evidence="1">
    <location>
        <begin position="52"/>
        <end position="143"/>
    </location>
</feature>
<organism evidence="2 3">
    <name type="scientific">Plakobranchus ocellatus</name>
    <dbReference type="NCBI Taxonomy" id="259542"/>
    <lineage>
        <taxon>Eukaryota</taxon>
        <taxon>Metazoa</taxon>
        <taxon>Spiralia</taxon>
        <taxon>Lophotrochozoa</taxon>
        <taxon>Mollusca</taxon>
        <taxon>Gastropoda</taxon>
        <taxon>Heterobranchia</taxon>
        <taxon>Euthyneura</taxon>
        <taxon>Panpulmonata</taxon>
        <taxon>Sacoglossa</taxon>
        <taxon>Placobranchoidea</taxon>
        <taxon>Plakobranchidae</taxon>
        <taxon>Plakobranchus</taxon>
    </lineage>
</organism>
<comment type="caution">
    <text evidence="2">The sequence shown here is derived from an EMBL/GenBank/DDBJ whole genome shotgun (WGS) entry which is preliminary data.</text>
</comment>
<dbReference type="AlphaFoldDB" id="A0AAV3ZPA8"/>
<keyword evidence="3" id="KW-1185">Reference proteome</keyword>
<accession>A0AAV3ZPA8</accession>
<reference evidence="2 3" key="1">
    <citation type="journal article" date="2021" name="Elife">
        <title>Chloroplast acquisition without the gene transfer in kleptoplastic sea slugs, Plakobranchus ocellatus.</title>
        <authorList>
            <person name="Maeda T."/>
            <person name="Takahashi S."/>
            <person name="Yoshida T."/>
            <person name="Shimamura S."/>
            <person name="Takaki Y."/>
            <person name="Nagai Y."/>
            <person name="Toyoda A."/>
            <person name="Suzuki Y."/>
            <person name="Arimoto A."/>
            <person name="Ishii H."/>
            <person name="Satoh N."/>
            <person name="Nishiyama T."/>
            <person name="Hasebe M."/>
            <person name="Maruyama T."/>
            <person name="Minagawa J."/>
            <person name="Obokata J."/>
            <person name="Shigenobu S."/>
        </authorList>
    </citation>
    <scope>NUCLEOTIDE SEQUENCE [LARGE SCALE GENOMIC DNA]</scope>
</reference>
<feature type="compositionally biased region" description="Polar residues" evidence="1">
    <location>
        <begin position="52"/>
        <end position="62"/>
    </location>
</feature>
<feature type="compositionally biased region" description="Acidic residues" evidence="1">
    <location>
        <begin position="100"/>
        <end position="115"/>
    </location>
</feature>
<sequence>MTMLAYSQMNRFSTSLIKKMPVFKPLPIRIQEFNAARLEWIPMFEQLTSITQKMKQSLSQHSTSKDNDKHQRQSAAEVMNPLWSSESDDKHDFSANYPESELETEESDSDSETEEDRSRSRSRICDSGDSTRPRSTGGMAGKM</sequence>
<dbReference type="EMBL" id="BLXT01002667">
    <property type="protein sequence ID" value="GFN96355.1"/>
    <property type="molecule type" value="Genomic_DNA"/>
</dbReference>
<name>A0AAV3ZPA8_9GAST</name>
<gene>
    <name evidence="2" type="ORF">PoB_002286100</name>
</gene>
<evidence type="ECO:0000256" key="1">
    <source>
        <dbReference type="SAM" id="MobiDB-lite"/>
    </source>
</evidence>
<proteinExistence type="predicted"/>